<name>A0A934KP39_9BACT</name>
<evidence type="ECO:0000313" key="1">
    <source>
        <dbReference type="EMBL" id="MBJ7609580.1"/>
    </source>
</evidence>
<sequence>MPGPNVALVSSDLLFASRLRAALAGSAQVALVAGDDIPAVATVFVDLNDRVEDRLTVIRTLRARGGAQIIGFCQHDERSVRVRAMEQGADQVVTNGALQQAAVRMIADQPRG</sequence>
<dbReference type="Gene3D" id="3.40.50.2300">
    <property type="match status" value="1"/>
</dbReference>
<dbReference type="Proteomes" id="UP000614410">
    <property type="component" value="Unassembled WGS sequence"/>
</dbReference>
<gene>
    <name evidence="1" type="ORF">JF887_09170</name>
</gene>
<organism evidence="1 2">
    <name type="scientific">Candidatus Amunia macphersoniae</name>
    <dbReference type="NCBI Taxonomy" id="3127014"/>
    <lineage>
        <taxon>Bacteria</taxon>
        <taxon>Bacillati</taxon>
        <taxon>Candidatus Dormiibacterota</taxon>
        <taxon>Candidatus Dormibacteria</taxon>
        <taxon>Candidatus Aeolococcales</taxon>
        <taxon>Candidatus Aeolococcaceae</taxon>
        <taxon>Candidatus Amunia</taxon>
    </lineage>
</organism>
<dbReference type="InterPro" id="IPR011006">
    <property type="entry name" value="CheY-like_superfamily"/>
</dbReference>
<dbReference type="EMBL" id="JAEKNN010000047">
    <property type="protein sequence ID" value="MBJ7609580.1"/>
    <property type="molecule type" value="Genomic_DNA"/>
</dbReference>
<evidence type="ECO:0000313" key="2">
    <source>
        <dbReference type="Proteomes" id="UP000614410"/>
    </source>
</evidence>
<protein>
    <submittedName>
        <fullName evidence="1">Uncharacterized protein</fullName>
    </submittedName>
</protein>
<proteinExistence type="predicted"/>
<reference evidence="1 2" key="1">
    <citation type="submission" date="2020-10" db="EMBL/GenBank/DDBJ databases">
        <title>Ca. Dormibacterota MAGs.</title>
        <authorList>
            <person name="Montgomery K."/>
        </authorList>
    </citation>
    <scope>NUCLEOTIDE SEQUENCE [LARGE SCALE GENOMIC DNA]</scope>
    <source>
        <strain evidence="1">Mitchell_Peninsula_5</strain>
    </source>
</reference>
<dbReference type="AlphaFoldDB" id="A0A934KP39"/>
<dbReference type="SUPFAM" id="SSF52172">
    <property type="entry name" value="CheY-like"/>
    <property type="match status" value="1"/>
</dbReference>
<comment type="caution">
    <text evidence="1">The sequence shown here is derived from an EMBL/GenBank/DDBJ whole genome shotgun (WGS) entry which is preliminary data.</text>
</comment>
<accession>A0A934KP39</accession>